<evidence type="ECO:0000256" key="10">
    <source>
        <dbReference type="ARBA" id="ARBA00048540"/>
    </source>
</evidence>
<dbReference type="RefSeq" id="WP_141190527.1">
    <property type="nucleotide sequence ID" value="NZ_JBHUMR010000013.1"/>
</dbReference>
<accession>A0ABW5PRS2</accession>
<dbReference type="SUPFAM" id="SSF143631">
    <property type="entry name" value="ApbE-like"/>
    <property type="match status" value="1"/>
</dbReference>
<evidence type="ECO:0000256" key="9">
    <source>
        <dbReference type="ARBA" id="ARBA00031306"/>
    </source>
</evidence>
<keyword evidence="7 11" id="KW-0274">FAD</keyword>
<evidence type="ECO:0000313" key="12">
    <source>
        <dbReference type="EMBL" id="MFD2617610.1"/>
    </source>
</evidence>
<dbReference type="InterPro" id="IPR024932">
    <property type="entry name" value="ApbE"/>
</dbReference>
<protein>
    <recommendedName>
        <fullName evidence="3 11">FAD:protein FMN transferase</fullName>
        <ecNumber evidence="2 11">2.7.1.180</ecNumber>
    </recommendedName>
    <alternativeName>
        <fullName evidence="9 11">Flavin transferase</fullName>
    </alternativeName>
</protein>
<evidence type="ECO:0000256" key="7">
    <source>
        <dbReference type="ARBA" id="ARBA00022827"/>
    </source>
</evidence>
<reference evidence="13" key="1">
    <citation type="journal article" date="2019" name="Int. J. Syst. Evol. Microbiol.">
        <title>The Global Catalogue of Microorganisms (GCM) 10K type strain sequencing project: providing services to taxonomists for standard genome sequencing and annotation.</title>
        <authorList>
            <consortium name="The Broad Institute Genomics Platform"/>
            <consortium name="The Broad Institute Genome Sequencing Center for Infectious Disease"/>
            <person name="Wu L."/>
            <person name="Ma J."/>
        </authorList>
    </citation>
    <scope>NUCLEOTIDE SEQUENCE [LARGE SCALE GENOMIC DNA]</scope>
    <source>
        <strain evidence="13">TISTR 2241</strain>
    </source>
</reference>
<dbReference type="PANTHER" id="PTHR30040:SF2">
    <property type="entry name" value="FAD:PROTEIN FMN TRANSFERASE"/>
    <property type="match status" value="1"/>
</dbReference>
<dbReference type="Gene3D" id="3.10.520.10">
    <property type="entry name" value="ApbE-like domains"/>
    <property type="match status" value="1"/>
</dbReference>
<organism evidence="12 13">
    <name type="scientific">Terrilactibacillus laevilacticus</name>
    <dbReference type="NCBI Taxonomy" id="1380157"/>
    <lineage>
        <taxon>Bacteria</taxon>
        <taxon>Bacillati</taxon>
        <taxon>Bacillota</taxon>
        <taxon>Bacilli</taxon>
        <taxon>Bacillales</taxon>
        <taxon>Bacillaceae</taxon>
        <taxon>Terrilactibacillus</taxon>
    </lineage>
</organism>
<keyword evidence="5 11" id="KW-0808">Transferase</keyword>
<gene>
    <name evidence="12" type="ORF">ACFSTF_09875</name>
</gene>
<evidence type="ECO:0000256" key="3">
    <source>
        <dbReference type="ARBA" id="ARBA00016337"/>
    </source>
</evidence>
<evidence type="ECO:0000256" key="6">
    <source>
        <dbReference type="ARBA" id="ARBA00022723"/>
    </source>
</evidence>
<dbReference type="Proteomes" id="UP001597458">
    <property type="component" value="Unassembled WGS sequence"/>
</dbReference>
<dbReference type="EMBL" id="JBHUMR010000013">
    <property type="protein sequence ID" value="MFD2617610.1"/>
    <property type="molecule type" value="Genomic_DNA"/>
</dbReference>
<proteinExistence type="inferred from homology"/>
<keyword evidence="13" id="KW-1185">Reference proteome</keyword>
<dbReference type="InterPro" id="IPR003374">
    <property type="entry name" value="ApbE-like_sf"/>
</dbReference>
<sequence>MTLTSIRESILAVGTIVNVKVVCQIGQETLYREKLTKSLTMFYEVENLFSRFKSNSELMKVSHHVNLPVVVSPTFFEVMNYALTLSNLTNGAFDPTLGKKLEKYGFNQKYETGERIESKIADEPVSYRDIVLNEERRTVTLLKPILLDFGAIAKGFAIDLCAKMLAEATGFYIDAGGDIFVSGINEEGSKWKVGIRHPMNKNQNVRVIQLTDAAICTSGSYERFNPKSNIHHLLIPDSGRPQNSLLSCTVIAPFGMMADSFSTAAFIMGEKDGLSFLEDMGVSGIMVTSDLRVRQTLKMKELIVCK</sequence>
<keyword evidence="4 11" id="KW-0285">Flavoprotein</keyword>
<comment type="caution">
    <text evidence="12">The sequence shown here is derived from an EMBL/GenBank/DDBJ whole genome shotgun (WGS) entry which is preliminary data.</text>
</comment>
<dbReference type="GO" id="GO:0016740">
    <property type="term" value="F:transferase activity"/>
    <property type="evidence" value="ECO:0007669"/>
    <property type="project" value="UniProtKB-KW"/>
</dbReference>
<evidence type="ECO:0000256" key="11">
    <source>
        <dbReference type="PIRNR" id="PIRNR006268"/>
    </source>
</evidence>
<evidence type="ECO:0000313" key="13">
    <source>
        <dbReference type="Proteomes" id="UP001597458"/>
    </source>
</evidence>
<comment type="similarity">
    <text evidence="11">Belongs to the ApbE family.</text>
</comment>
<evidence type="ECO:0000256" key="5">
    <source>
        <dbReference type="ARBA" id="ARBA00022679"/>
    </source>
</evidence>
<dbReference type="PANTHER" id="PTHR30040">
    <property type="entry name" value="THIAMINE BIOSYNTHESIS LIPOPROTEIN APBE"/>
    <property type="match status" value="1"/>
</dbReference>
<dbReference type="PIRSF" id="PIRSF006268">
    <property type="entry name" value="ApbE"/>
    <property type="match status" value="1"/>
</dbReference>
<dbReference type="EC" id="2.7.1.180" evidence="2 11"/>
<keyword evidence="6 11" id="KW-0479">Metal-binding</keyword>
<evidence type="ECO:0000256" key="4">
    <source>
        <dbReference type="ARBA" id="ARBA00022630"/>
    </source>
</evidence>
<name>A0ABW5PRS2_9BACI</name>
<keyword evidence="8 11" id="KW-0460">Magnesium</keyword>
<comment type="cofactor">
    <cofactor evidence="1">
        <name>Mg(2+)</name>
        <dbReference type="ChEBI" id="CHEBI:18420"/>
    </cofactor>
</comment>
<dbReference type="Pfam" id="PF02424">
    <property type="entry name" value="ApbE"/>
    <property type="match status" value="1"/>
</dbReference>
<evidence type="ECO:0000256" key="1">
    <source>
        <dbReference type="ARBA" id="ARBA00001946"/>
    </source>
</evidence>
<comment type="catalytic activity">
    <reaction evidence="10 11">
        <text>L-threonyl-[protein] + FAD = FMN-L-threonyl-[protein] + AMP + H(+)</text>
        <dbReference type="Rhea" id="RHEA:36847"/>
        <dbReference type="Rhea" id="RHEA-COMP:11060"/>
        <dbReference type="Rhea" id="RHEA-COMP:11061"/>
        <dbReference type="ChEBI" id="CHEBI:15378"/>
        <dbReference type="ChEBI" id="CHEBI:30013"/>
        <dbReference type="ChEBI" id="CHEBI:57692"/>
        <dbReference type="ChEBI" id="CHEBI:74257"/>
        <dbReference type="ChEBI" id="CHEBI:456215"/>
        <dbReference type="EC" id="2.7.1.180"/>
    </reaction>
</comment>
<evidence type="ECO:0000256" key="8">
    <source>
        <dbReference type="ARBA" id="ARBA00022842"/>
    </source>
</evidence>
<evidence type="ECO:0000256" key="2">
    <source>
        <dbReference type="ARBA" id="ARBA00011955"/>
    </source>
</evidence>